<accession>A0A317WEP6</accession>
<comment type="caution">
    <text evidence="1">The sequence shown here is derived from an EMBL/GenBank/DDBJ whole genome shotgun (WGS) entry which is preliminary data.</text>
</comment>
<dbReference type="Proteomes" id="UP000247233">
    <property type="component" value="Unassembled WGS sequence"/>
</dbReference>
<dbReference type="EMBL" id="MSFL01000009">
    <property type="protein sequence ID" value="PWY84946.1"/>
    <property type="molecule type" value="Genomic_DNA"/>
</dbReference>
<proteinExistence type="predicted"/>
<keyword evidence="2" id="KW-1185">Reference proteome</keyword>
<evidence type="ECO:0000313" key="1">
    <source>
        <dbReference type="EMBL" id="PWY84946.1"/>
    </source>
</evidence>
<dbReference type="GeneID" id="37061027"/>
<sequence length="128" mass="14364">MNSPSPVAVASLGSLTPPLASLRDNLIGEPRLPLHHFSLFLIAMDHVRIVPLFYRPRLNPSALAWVERGEEIGGQEATPPRVIRYIYSGWIYGVEIECLEKLERHVSNQSDAEDNALLGVQYLLGYRL</sequence>
<reference evidence="1 2" key="1">
    <citation type="submission" date="2016-12" db="EMBL/GenBank/DDBJ databases">
        <title>The genomes of Aspergillus section Nigri reveals drivers in fungal speciation.</title>
        <authorList>
            <consortium name="DOE Joint Genome Institute"/>
            <person name="Vesth T.C."/>
            <person name="Nybo J."/>
            <person name="Theobald S."/>
            <person name="Brandl J."/>
            <person name="Frisvad J.C."/>
            <person name="Nielsen K.F."/>
            <person name="Lyhne E.K."/>
            <person name="Kogle M.E."/>
            <person name="Kuo A."/>
            <person name="Riley R."/>
            <person name="Clum A."/>
            <person name="Nolan M."/>
            <person name="Lipzen A."/>
            <person name="Salamov A."/>
            <person name="Henrissat B."/>
            <person name="Wiebenga A."/>
            <person name="De Vries R.P."/>
            <person name="Grigoriev I.V."/>
            <person name="Mortensen U.H."/>
            <person name="Andersen M.R."/>
            <person name="Baker S.E."/>
        </authorList>
    </citation>
    <scope>NUCLEOTIDE SEQUENCE [LARGE SCALE GENOMIC DNA]</scope>
    <source>
        <strain evidence="1 2">CBS 117.55</strain>
    </source>
</reference>
<organism evidence="1 2">
    <name type="scientific">Aspergillus heteromorphus CBS 117.55</name>
    <dbReference type="NCBI Taxonomy" id="1448321"/>
    <lineage>
        <taxon>Eukaryota</taxon>
        <taxon>Fungi</taxon>
        <taxon>Dikarya</taxon>
        <taxon>Ascomycota</taxon>
        <taxon>Pezizomycotina</taxon>
        <taxon>Eurotiomycetes</taxon>
        <taxon>Eurotiomycetidae</taxon>
        <taxon>Eurotiales</taxon>
        <taxon>Aspergillaceae</taxon>
        <taxon>Aspergillus</taxon>
        <taxon>Aspergillus subgen. Circumdati</taxon>
    </lineage>
</organism>
<dbReference type="AlphaFoldDB" id="A0A317WEP6"/>
<gene>
    <name evidence="1" type="ORF">BO70DRAFT_231377</name>
</gene>
<protein>
    <submittedName>
        <fullName evidence="1">Uncharacterized protein</fullName>
    </submittedName>
</protein>
<dbReference type="RefSeq" id="XP_025400288.1">
    <property type="nucleotide sequence ID" value="XM_025538790.1"/>
</dbReference>
<dbReference type="VEuPathDB" id="FungiDB:BO70DRAFT_231377"/>
<evidence type="ECO:0000313" key="2">
    <source>
        <dbReference type="Proteomes" id="UP000247233"/>
    </source>
</evidence>
<name>A0A317WEP6_9EURO</name>